<dbReference type="SUPFAM" id="SSF159594">
    <property type="entry name" value="XCC0632-like"/>
    <property type="match status" value="1"/>
</dbReference>
<gene>
    <name evidence="2" type="ORF">GRI99_13825</name>
</gene>
<reference evidence="2 3" key="1">
    <citation type="submission" date="2019-12" db="EMBL/GenBank/DDBJ databases">
        <title>Genomic-based taxomic classification of the family Erythrobacteraceae.</title>
        <authorList>
            <person name="Xu L."/>
        </authorList>
    </citation>
    <scope>NUCLEOTIDE SEQUENCE [LARGE SCALE GENOMIC DNA]</scope>
    <source>
        <strain evidence="2 3">M0322</strain>
    </source>
</reference>
<dbReference type="Pfam" id="PF03886">
    <property type="entry name" value="ABC_trans_aux"/>
    <property type="match status" value="1"/>
</dbReference>
<proteinExistence type="predicted"/>
<dbReference type="Gene3D" id="3.40.50.10610">
    <property type="entry name" value="ABC-type transport auxiliary lipoprotein component"/>
    <property type="match status" value="1"/>
</dbReference>
<dbReference type="PROSITE" id="PS51257">
    <property type="entry name" value="PROKAR_LIPOPROTEIN"/>
    <property type="match status" value="1"/>
</dbReference>
<dbReference type="EMBL" id="WTYV01000006">
    <property type="protein sequence ID" value="MXO72707.1"/>
    <property type="molecule type" value="Genomic_DNA"/>
</dbReference>
<evidence type="ECO:0000313" key="2">
    <source>
        <dbReference type="EMBL" id="MXO72707.1"/>
    </source>
</evidence>
<accession>A0A844Z2J6</accession>
<protein>
    <submittedName>
        <fullName evidence="2">ABC transporter</fullName>
    </submittedName>
</protein>
<dbReference type="Proteomes" id="UP000466966">
    <property type="component" value="Unassembled WGS sequence"/>
</dbReference>
<keyword evidence="3" id="KW-1185">Reference proteome</keyword>
<evidence type="ECO:0000313" key="3">
    <source>
        <dbReference type="Proteomes" id="UP000466966"/>
    </source>
</evidence>
<dbReference type="RefSeq" id="WP_160772648.1">
    <property type="nucleotide sequence ID" value="NZ_WTYV01000006.1"/>
</dbReference>
<organism evidence="2 3">
    <name type="scientific">Alteraurantiacibacter buctensis</name>
    <dbReference type="NCBI Taxonomy" id="1503981"/>
    <lineage>
        <taxon>Bacteria</taxon>
        <taxon>Pseudomonadati</taxon>
        <taxon>Pseudomonadota</taxon>
        <taxon>Alphaproteobacteria</taxon>
        <taxon>Sphingomonadales</taxon>
        <taxon>Erythrobacteraceae</taxon>
        <taxon>Alteraurantiacibacter</taxon>
    </lineage>
</organism>
<dbReference type="AlphaFoldDB" id="A0A844Z2J6"/>
<dbReference type="InterPro" id="IPR005586">
    <property type="entry name" value="ABC_trans_aux"/>
</dbReference>
<evidence type="ECO:0000259" key="1">
    <source>
        <dbReference type="Pfam" id="PF03886"/>
    </source>
</evidence>
<sequence length="195" mass="20266">MRSRLLLCSLGALALGGCVSIGGGGDPPDQLLTLTSSVMAPAGAAQQGTMAAALAVTEPSVPQQLNNTRVPVRVNGTALAYLKDAVWVERPARLFQNVVSETIRSRGNRLVVGGGELDYAAQTQLGGELAAMDYDATAQAVVVRYDAVLRLPGGEIRTRRFESRVTGVLPDALSVAPALNQAANEVAAQVADWVG</sequence>
<feature type="domain" description="ABC-type transport auxiliary lipoprotein component" evidence="1">
    <location>
        <begin position="39"/>
        <end position="191"/>
    </location>
</feature>
<name>A0A844Z2J6_9SPHN</name>
<dbReference type="OrthoDB" id="7391077at2"/>
<comment type="caution">
    <text evidence="2">The sequence shown here is derived from an EMBL/GenBank/DDBJ whole genome shotgun (WGS) entry which is preliminary data.</text>
</comment>